<feature type="region of interest" description="Disordered" evidence="6">
    <location>
        <begin position="132"/>
        <end position="164"/>
    </location>
</feature>
<evidence type="ECO:0000256" key="4">
    <source>
        <dbReference type="ARBA" id="ARBA00023010"/>
    </source>
</evidence>
<dbReference type="SUPFAM" id="SSF54611">
    <property type="entry name" value="SecB-like"/>
    <property type="match status" value="1"/>
</dbReference>
<evidence type="ECO:0000256" key="5">
    <source>
        <dbReference type="ARBA" id="ARBA00023186"/>
    </source>
</evidence>
<feature type="compositionally biased region" description="Pro residues" evidence="6">
    <location>
        <begin position="142"/>
        <end position="153"/>
    </location>
</feature>
<feature type="compositionally biased region" description="Basic residues" evidence="6">
    <location>
        <begin position="154"/>
        <end position="164"/>
    </location>
</feature>
<dbReference type="GO" id="GO:0015031">
    <property type="term" value="P:protein transport"/>
    <property type="evidence" value="ECO:0007669"/>
    <property type="project" value="UniProtKB-KW"/>
</dbReference>
<reference evidence="7 8" key="1">
    <citation type="submission" date="2017-09" db="EMBL/GenBank/DDBJ databases">
        <authorList>
            <person name="Ehlers B."/>
            <person name="Leendertz F.H."/>
        </authorList>
    </citation>
    <scope>NUCLEOTIDE SEQUENCE [LARGE SCALE GENOMIC DNA]</scope>
    <source>
        <strain evidence="7 8">USBA 140</strain>
    </source>
</reference>
<accession>A0A286GC21</accession>
<dbReference type="Proteomes" id="UP000219621">
    <property type="component" value="Unassembled WGS sequence"/>
</dbReference>
<gene>
    <name evidence="7" type="ORF">SAMN05421508_102488</name>
</gene>
<keyword evidence="5" id="KW-0143">Chaperone</keyword>
<evidence type="ECO:0000256" key="3">
    <source>
        <dbReference type="ARBA" id="ARBA00022927"/>
    </source>
</evidence>
<dbReference type="PANTHER" id="PTHR36918:SF1">
    <property type="entry name" value="PROTEIN-EXPORT PROTEIN SECB"/>
    <property type="match status" value="1"/>
</dbReference>
<name>A0A286GC21_9PROT</name>
<dbReference type="PANTHER" id="PTHR36918">
    <property type="match status" value="1"/>
</dbReference>
<evidence type="ECO:0000256" key="1">
    <source>
        <dbReference type="ARBA" id="ARBA00009990"/>
    </source>
</evidence>
<dbReference type="RefSeq" id="WP_097278229.1">
    <property type="nucleotide sequence ID" value="NZ_OCNJ01000002.1"/>
</dbReference>
<proteinExistence type="inferred from homology"/>
<evidence type="ECO:0000256" key="2">
    <source>
        <dbReference type="ARBA" id="ARBA00022448"/>
    </source>
</evidence>
<dbReference type="InterPro" id="IPR003708">
    <property type="entry name" value="SecB"/>
</dbReference>
<sequence length="164" mass="17922">MTASRLLLEHYFVEELSVAANVDADPAVFADWRPEPATERDYASSPDDPRLHQVRLTVTVGHDDSGAAPYRVRLALRGIFRIDPSVEDKRLRDGLLTNTAPSILYGAAREVVLATTARGPFPPVLLPAEVFPPEVLDDDAEPAPPPAEPSPPARPRRKRAKASD</sequence>
<keyword evidence="4" id="KW-0811">Translocation</keyword>
<dbReference type="OrthoDB" id="7063707at2"/>
<dbReference type="AlphaFoldDB" id="A0A286GC21"/>
<keyword evidence="3" id="KW-0653">Protein transport</keyword>
<protein>
    <submittedName>
        <fullName evidence="7">Preprotein translocase subunit SecB</fullName>
    </submittedName>
</protein>
<evidence type="ECO:0000313" key="8">
    <source>
        <dbReference type="Proteomes" id="UP000219621"/>
    </source>
</evidence>
<dbReference type="InterPro" id="IPR035958">
    <property type="entry name" value="SecB-like_sf"/>
</dbReference>
<dbReference type="Gene3D" id="3.10.420.10">
    <property type="entry name" value="SecB-like"/>
    <property type="match status" value="1"/>
</dbReference>
<evidence type="ECO:0000313" key="7">
    <source>
        <dbReference type="EMBL" id="SOD92544.1"/>
    </source>
</evidence>
<dbReference type="GO" id="GO:0051082">
    <property type="term" value="F:unfolded protein binding"/>
    <property type="evidence" value="ECO:0007669"/>
    <property type="project" value="InterPro"/>
</dbReference>
<dbReference type="GO" id="GO:0051262">
    <property type="term" value="P:protein tetramerization"/>
    <property type="evidence" value="ECO:0007669"/>
    <property type="project" value="InterPro"/>
</dbReference>
<keyword evidence="2" id="KW-0813">Transport</keyword>
<comment type="similarity">
    <text evidence="1">Belongs to the SecB family.</text>
</comment>
<evidence type="ECO:0000256" key="6">
    <source>
        <dbReference type="SAM" id="MobiDB-lite"/>
    </source>
</evidence>
<keyword evidence="8" id="KW-1185">Reference proteome</keyword>
<organism evidence="7 8">
    <name type="scientific">Caenispirillum bisanense</name>
    <dbReference type="NCBI Taxonomy" id="414052"/>
    <lineage>
        <taxon>Bacteria</taxon>
        <taxon>Pseudomonadati</taxon>
        <taxon>Pseudomonadota</taxon>
        <taxon>Alphaproteobacteria</taxon>
        <taxon>Rhodospirillales</taxon>
        <taxon>Novispirillaceae</taxon>
        <taxon>Caenispirillum</taxon>
    </lineage>
</organism>
<dbReference type="Pfam" id="PF02556">
    <property type="entry name" value="SecB"/>
    <property type="match status" value="1"/>
</dbReference>
<dbReference type="EMBL" id="OCNJ01000002">
    <property type="protein sequence ID" value="SOD92544.1"/>
    <property type="molecule type" value="Genomic_DNA"/>
</dbReference>